<dbReference type="GeneID" id="87869618"/>
<feature type="compositionally biased region" description="Basic and acidic residues" evidence="1">
    <location>
        <begin position="1"/>
        <end position="34"/>
    </location>
</feature>
<evidence type="ECO:0000313" key="3">
    <source>
        <dbReference type="Proteomes" id="UP001285908"/>
    </source>
</evidence>
<feature type="region of interest" description="Disordered" evidence="1">
    <location>
        <begin position="1"/>
        <end position="71"/>
    </location>
</feature>
<reference evidence="2 3" key="1">
    <citation type="journal article" date="2023" name="Mol. Phylogenet. Evol.">
        <title>Genome-scale phylogeny and comparative genomics of the fungal order Sordariales.</title>
        <authorList>
            <person name="Hensen N."/>
            <person name="Bonometti L."/>
            <person name="Westerberg I."/>
            <person name="Brannstrom I.O."/>
            <person name="Guillou S."/>
            <person name="Cros-Aarteil S."/>
            <person name="Calhoun S."/>
            <person name="Haridas S."/>
            <person name="Kuo A."/>
            <person name="Mondo S."/>
            <person name="Pangilinan J."/>
            <person name="Riley R."/>
            <person name="LaButti K."/>
            <person name="Andreopoulos B."/>
            <person name="Lipzen A."/>
            <person name="Chen C."/>
            <person name="Yan M."/>
            <person name="Daum C."/>
            <person name="Ng V."/>
            <person name="Clum A."/>
            <person name="Steindorff A."/>
            <person name="Ohm R.A."/>
            <person name="Martin F."/>
            <person name="Silar P."/>
            <person name="Natvig D.O."/>
            <person name="Lalanne C."/>
            <person name="Gautier V."/>
            <person name="Ament-Velasquez S.L."/>
            <person name="Kruys A."/>
            <person name="Hutchinson M.I."/>
            <person name="Powell A.J."/>
            <person name="Barry K."/>
            <person name="Miller A.N."/>
            <person name="Grigoriev I.V."/>
            <person name="Debuchy R."/>
            <person name="Gladieux P."/>
            <person name="Hiltunen Thoren M."/>
            <person name="Johannesson H."/>
        </authorList>
    </citation>
    <scope>NUCLEOTIDE SEQUENCE [LARGE SCALE GENOMIC DNA]</scope>
    <source>
        <strain evidence="2 3">FGSC 10403</strain>
    </source>
</reference>
<dbReference type="Proteomes" id="UP001285908">
    <property type="component" value="Unassembled WGS sequence"/>
</dbReference>
<dbReference type="EMBL" id="JAULSX010000003">
    <property type="protein sequence ID" value="KAK3494814.1"/>
    <property type="molecule type" value="Genomic_DNA"/>
</dbReference>
<keyword evidence="3" id="KW-1185">Reference proteome</keyword>
<evidence type="ECO:0000313" key="2">
    <source>
        <dbReference type="EMBL" id="KAK3494814.1"/>
    </source>
</evidence>
<name>A0AAJ0IA82_9PEZI</name>
<gene>
    <name evidence="2" type="ORF">B0T23DRAFT_118318</name>
</gene>
<feature type="compositionally biased region" description="Basic and acidic residues" evidence="1">
    <location>
        <begin position="45"/>
        <end position="54"/>
    </location>
</feature>
<evidence type="ECO:0000256" key="1">
    <source>
        <dbReference type="SAM" id="MobiDB-lite"/>
    </source>
</evidence>
<sequence length="163" mass="18784">MKKRKVVAEEKQKHAPDKSDKSCRRDFPKEKLQERVGTAGEEGIVDTRRPRSTEVEQPQQLQTRLEESGASKFGKGDLGWKTSERFTVLEYINTSDAFCIPGFPVVPCFLLSTYAFHFLIKDLIHFTHDFQLQSNQSEPSKQFKIRISEERSPGPSVHGFQRR</sequence>
<feature type="region of interest" description="Disordered" evidence="1">
    <location>
        <begin position="140"/>
        <end position="163"/>
    </location>
</feature>
<dbReference type="AlphaFoldDB" id="A0AAJ0IA82"/>
<accession>A0AAJ0IA82</accession>
<comment type="caution">
    <text evidence="2">The sequence shown here is derived from an EMBL/GenBank/DDBJ whole genome shotgun (WGS) entry which is preliminary data.</text>
</comment>
<dbReference type="RefSeq" id="XP_062694243.1">
    <property type="nucleotide sequence ID" value="XM_062831996.1"/>
</dbReference>
<proteinExistence type="predicted"/>
<organism evidence="2 3">
    <name type="scientific">Neurospora hispaniola</name>
    <dbReference type="NCBI Taxonomy" id="588809"/>
    <lineage>
        <taxon>Eukaryota</taxon>
        <taxon>Fungi</taxon>
        <taxon>Dikarya</taxon>
        <taxon>Ascomycota</taxon>
        <taxon>Pezizomycotina</taxon>
        <taxon>Sordariomycetes</taxon>
        <taxon>Sordariomycetidae</taxon>
        <taxon>Sordariales</taxon>
        <taxon>Sordariaceae</taxon>
        <taxon>Neurospora</taxon>
    </lineage>
</organism>
<protein>
    <submittedName>
        <fullName evidence="2">Uncharacterized protein</fullName>
    </submittedName>
</protein>